<evidence type="ECO:0000256" key="1">
    <source>
        <dbReference type="ARBA" id="ARBA00022679"/>
    </source>
</evidence>
<evidence type="ECO:0000256" key="2">
    <source>
        <dbReference type="ARBA" id="ARBA00022741"/>
    </source>
</evidence>
<protein>
    <submittedName>
        <fullName evidence="5">BRASSINOSTEROID INSENSITIVE 1-associated receptor kinase</fullName>
    </submittedName>
</protein>
<gene>
    <name evidence="5" type="ORF">Scaly_1395500</name>
</gene>
<dbReference type="InterPro" id="IPR052059">
    <property type="entry name" value="CR_Ser/Thr_kinase"/>
</dbReference>
<accession>A0AAW2PQ07</accession>
<dbReference type="EMBL" id="JACGWM010000008">
    <property type="protein sequence ID" value="KAL0357098.1"/>
    <property type="molecule type" value="Genomic_DNA"/>
</dbReference>
<organism evidence="5">
    <name type="scientific">Sesamum calycinum</name>
    <dbReference type="NCBI Taxonomy" id="2727403"/>
    <lineage>
        <taxon>Eukaryota</taxon>
        <taxon>Viridiplantae</taxon>
        <taxon>Streptophyta</taxon>
        <taxon>Embryophyta</taxon>
        <taxon>Tracheophyta</taxon>
        <taxon>Spermatophyta</taxon>
        <taxon>Magnoliopsida</taxon>
        <taxon>eudicotyledons</taxon>
        <taxon>Gunneridae</taxon>
        <taxon>Pentapetalae</taxon>
        <taxon>asterids</taxon>
        <taxon>lamiids</taxon>
        <taxon>Lamiales</taxon>
        <taxon>Pedaliaceae</taxon>
        <taxon>Sesamum</taxon>
    </lineage>
</organism>
<keyword evidence="2" id="KW-0547">Nucleotide-binding</keyword>
<proteinExistence type="predicted"/>
<keyword evidence="1" id="KW-0808">Transferase</keyword>
<keyword evidence="4" id="KW-0067">ATP-binding</keyword>
<evidence type="ECO:0000256" key="3">
    <source>
        <dbReference type="ARBA" id="ARBA00022777"/>
    </source>
</evidence>
<dbReference type="SUPFAM" id="SSF56112">
    <property type="entry name" value="Protein kinase-like (PK-like)"/>
    <property type="match status" value="1"/>
</dbReference>
<dbReference type="GO" id="GO:0016301">
    <property type="term" value="F:kinase activity"/>
    <property type="evidence" value="ECO:0007669"/>
    <property type="project" value="UniProtKB-KW"/>
</dbReference>
<dbReference type="GO" id="GO:0005524">
    <property type="term" value="F:ATP binding"/>
    <property type="evidence" value="ECO:0007669"/>
    <property type="project" value="UniProtKB-KW"/>
</dbReference>
<comment type="caution">
    <text evidence="5">The sequence shown here is derived from an EMBL/GenBank/DDBJ whole genome shotgun (WGS) entry which is preliminary data.</text>
</comment>
<dbReference type="InterPro" id="IPR011009">
    <property type="entry name" value="Kinase-like_dom_sf"/>
</dbReference>
<dbReference type="AlphaFoldDB" id="A0AAW2PQ07"/>
<keyword evidence="5" id="KW-0675">Receptor</keyword>
<reference evidence="5" key="1">
    <citation type="submission" date="2020-06" db="EMBL/GenBank/DDBJ databases">
        <authorList>
            <person name="Li T."/>
            <person name="Hu X."/>
            <person name="Zhang T."/>
            <person name="Song X."/>
            <person name="Zhang H."/>
            <person name="Dai N."/>
            <person name="Sheng W."/>
            <person name="Hou X."/>
            <person name="Wei L."/>
        </authorList>
    </citation>
    <scope>NUCLEOTIDE SEQUENCE</scope>
    <source>
        <strain evidence="5">KEN8</strain>
        <tissue evidence="5">Leaf</tissue>
    </source>
</reference>
<evidence type="ECO:0000313" key="5">
    <source>
        <dbReference type="EMBL" id="KAL0357098.1"/>
    </source>
</evidence>
<keyword evidence="3 5" id="KW-0418">Kinase</keyword>
<sequence length="135" mass="15869">MEFIILNFRFQLLHDDLSDLIDTKLFVLIQVKGLLKEKKLETLVDADLQGNYIDEEVEQLIQVALLCTQSSPMERPKMSEVVRMLEGDGLAERWEEWQKEEMFRQEFNHTHHPNTDWIIADSTSNIRPDELSGPR</sequence>
<reference evidence="5" key="2">
    <citation type="journal article" date="2024" name="Plant">
        <title>Genomic evolution and insights into agronomic trait innovations of Sesamum species.</title>
        <authorList>
            <person name="Miao H."/>
            <person name="Wang L."/>
            <person name="Qu L."/>
            <person name="Liu H."/>
            <person name="Sun Y."/>
            <person name="Le M."/>
            <person name="Wang Q."/>
            <person name="Wei S."/>
            <person name="Zheng Y."/>
            <person name="Lin W."/>
            <person name="Duan Y."/>
            <person name="Cao H."/>
            <person name="Xiong S."/>
            <person name="Wang X."/>
            <person name="Wei L."/>
            <person name="Li C."/>
            <person name="Ma Q."/>
            <person name="Ju M."/>
            <person name="Zhao R."/>
            <person name="Li G."/>
            <person name="Mu C."/>
            <person name="Tian Q."/>
            <person name="Mei H."/>
            <person name="Zhang T."/>
            <person name="Gao T."/>
            <person name="Zhang H."/>
        </authorList>
    </citation>
    <scope>NUCLEOTIDE SEQUENCE</scope>
    <source>
        <strain evidence="5">KEN8</strain>
    </source>
</reference>
<evidence type="ECO:0000256" key="4">
    <source>
        <dbReference type="ARBA" id="ARBA00022840"/>
    </source>
</evidence>
<name>A0AAW2PQ07_9LAMI</name>
<dbReference type="Gene3D" id="1.10.510.10">
    <property type="entry name" value="Transferase(Phosphotransferase) domain 1"/>
    <property type="match status" value="1"/>
</dbReference>
<dbReference type="PANTHER" id="PTHR47973">
    <property type="entry name" value="CYSTEINE-RICH RECEPTOR-LIKE PROTEIN KINASE 3"/>
    <property type="match status" value="1"/>
</dbReference>